<dbReference type="InterPro" id="IPR001509">
    <property type="entry name" value="Epimerase_deHydtase"/>
</dbReference>
<proteinExistence type="predicted"/>
<dbReference type="Pfam" id="PF01370">
    <property type="entry name" value="Epimerase"/>
    <property type="match status" value="1"/>
</dbReference>
<dbReference type="AlphaFoldDB" id="D3FA67"/>
<dbReference type="Proteomes" id="UP000008229">
    <property type="component" value="Chromosome"/>
</dbReference>
<evidence type="ECO:0000313" key="4">
    <source>
        <dbReference type="Proteomes" id="UP000008229"/>
    </source>
</evidence>
<dbReference type="RefSeq" id="WP_012936213.1">
    <property type="nucleotide sequence ID" value="NC_013739.1"/>
</dbReference>
<dbReference type="eggNOG" id="COG0451">
    <property type="taxonomic scope" value="Bacteria"/>
</dbReference>
<evidence type="ECO:0000259" key="2">
    <source>
        <dbReference type="Pfam" id="PF01370"/>
    </source>
</evidence>
<dbReference type="InterPro" id="IPR036291">
    <property type="entry name" value="NAD(P)-bd_dom_sf"/>
</dbReference>
<dbReference type="STRING" id="469383.Cwoe_4749"/>
<organism evidence="3 4">
    <name type="scientific">Conexibacter woesei (strain DSM 14684 / CCUG 47730 / CIP 108061 / JCM 11494 / NBRC 100937 / ID131577)</name>
    <dbReference type="NCBI Taxonomy" id="469383"/>
    <lineage>
        <taxon>Bacteria</taxon>
        <taxon>Bacillati</taxon>
        <taxon>Actinomycetota</taxon>
        <taxon>Thermoleophilia</taxon>
        <taxon>Solirubrobacterales</taxon>
        <taxon>Conexibacteraceae</taxon>
        <taxon>Conexibacter</taxon>
    </lineage>
</organism>
<dbReference type="SUPFAM" id="SSF51735">
    <property type="entry name" value="NAD(P)-binding Rossmann-fold domains"/>
    <property type="match status" value="1"/>
</dbReference>
<name>D3FA67_CONWI</name>
<reference evidence="4" key="2">
    <citation type="submission" date="2010-01" db="EMBL/GenBank/DDBJ databases">
        <title>The complete genome of Conexibacter woesei DSM 14684.</title>
        <authorList>
            <consortium name="US DOE Joint Genome Institute (JGI-PGF)"/>
            <person name="Lucas S."/>
            <person name="Copeland A."/>
            <person name="Lapidus A."/>
            <person name="Glavina del Rio T."/>
            <person name="Dalin E."/>
            <person name="Tice H."/>
            <person name="Bruce D."/>
            <person name="Goodwin L."/>
            <person name="Pitluck S."/>
            <person name="Kyrpides N."/>
            <person name="Mavromatis K."/>
            <person name="Ivanova N."/>
            <person name="Mikhailova N."/>
            <person name="Chertkov O."/>
            <person name="Brettin T."/>
            <person name="Detter J.C."/>
            <person name="Han C."/>
            <person name="Larimer F."/>
            <person name="Land M."/>
            <person name="Hauser L."/>
            <person name="Markowitz V."/>
            <person name="Cheng J.-F."/>
            <person name="Hugenholtz P."/>
            <person name="Woyke T."/>
            <person name="Wu D."/>
            <person name="Pukall R."/>
            <person name="Steenblock K."/>
            <person name="Schneider S."/>
            <person name="Klenk H.-P."/>
            <person name="Eisen J.A."/>
        </authorList>
    </citation>
    <scope>NUCLEOTIDE SEQUENCE [LARGE SCALE GENOMIC DNA]</scope>
    <source>
        <strain evidence="4">DSM 14684 / CIP 108061 / JCM 11494 / NBRC 100937 / ID131577</strain>
    </source>
</reference>
<feature type="region of interest" description="Disordered" evidence="1">
    <location>
        <begin position="122"/>
        <end position="146"/>
    </location>
</feature>
<dbReference type="GO" id="GO:0005737">
    <property type="term" value="C:cytoplasm"/>
    <property type="evidence" value="ECO:0007669"/>
    <property type="project" value="TreeGrafter"/>
</dbReference>
<reference evidence="3 4" key="1">
    <citation type="journal article" date="2010" name="Stand. Genomic Sci.">
        <title>Complete genome sequence of Conexibacter woesei type strain (ID131577).</title>
        <authorList>
            <person name="Pukall R."/>
            <person name="Lapidus A."/>
            <person name="Glavina Del Rio T."/>
            <person name="Copeland A."/>
            <person name="Tice H."/>
            <person name="Cheng J.-F."/>
            <person name="Lucas S."/>
            <person name="Chen F."/>
            <person name="Nolan M."/>
            <person name="Bruce D."/>
            <person name="Goodwin L."/>
            <person name="Pitluck S."/>
            <person name="Mavromatis K."/>
            <person name="Ivanova N."/>
            <person name="Ovchinnikova G."/>
            <person name="Pati A."/>
            <person name="Chen A."/>
            <person name="Palaniappan K."/>
            <person name="Land M."/>
            <person name="Hauser L."/>
            <person name="Chang Y.-J."/>
            <person name="Jeffries C.D."/>
            <person name="Chain P."/>
            <person name="Meincke L."/>
            <person name="Sims D."/>
            <person name="Brettin T."/>
            <person name="Detter J.C."/>
            <person name="Rohde M."/>
            <person name="Goeker M."/>
            <person name="Bristow J."/>
            <person name="Eisen J.A."/>
            <person name="Markowitz V."/>
            <person name="Kyrpides N.C."/>
            <person name="Klenk H.-P."/>
            <person name="Hugenholtz P."/>
        </authorList>
    </citation>
    <scope>NUCLEOTIDE SEQUENCE [LARGE SCALE GENOMIC DNA]</scope>
    <source>
        <strain evidence="4">DSM 14684 / CIP 108061 / JCM 11494 / NBRC 100937 / ID131577</strain>
    </source>
</reference>
<dbReference type="GO" id="GO:0004029">
    <property type="term" value="F:aldehyde dehydrogenase (NAD+) activity"/>
    <property type="evidence" value="ECO:0007669"/>
    <property type="project" value="TreeGrafter"/>
</dbReference>
<dbReference type="Gene3D" id="3.40.50.720">
    <property type="entry name" value="NAD(P)-binding Rossmann-like Domain"/>
    <property type="match status" value="1"/>
</dbReference>
<dbReference type="EMBL" id="CP001854">
    <property type="protein sequence ID" value="ADB53162.1"/>
    <property type="molecule type" value="Genomic_DNA"/>
</dbReference>
<dbReference type="KEGG" id="cwo:Cwoe_4749"/>
<keyword evidence="4" id="KW-1185">Reference proteome</keyword>
<feature type="domain" description="NAD-dependent epimerase/dehydratase" evidence="2">
    <location>
        <begin position="3"/>
        <end position="237"/>
    </location>
</feature>
<dbReference type="PANTHER" id="PTHR48079:SF6">
    <property type="entry name" value="NAD(P)-BINDING DOMAIN-CONTAINING PROTEIN-RELATED"/>
    <property type="match status" value="1"/>
</dbReference>
<protein>
    <submittedName>
        <fullName evidence="3">NAD-dependent epimerase/dehydratase</fullName>
    </submittedName>
</protein>
<dbReference type="HOGENOM" id="CLU_007383_12_4_11"/>
<evidence type="ECO:0000313" key="3">
    <source>
        <dbReference type="EMBL" id="ADB53162.1"/>
    </source>
</evidence>
<dbReference type="OrthoDB" id="9787292at2"/>
<dbReference type="PANTHER" id="PTHR48079">
    <property type="entry name" value="PROTEIN YEEZ"/>
    <property type="match status" value="1"/>
</dbReference>
<accession>D3FA67</accession>
<sequence length="322" mass="34095">MKIFLAGATGAVGRALIPQLTAGGHHVVGTTRSAAKASALWELGAEPVVLDGLDRAAVLAAVAAARPDAIVHQMTALTGLTDMRKFERAFALTNRLRTEGTDHLLEAARASGVERVVAQSFTGWPNARGGDPGVLRTEDDPLDPDPPAQLRTTLAAIRRLEERVTAAGGVALRYGGLYGPGTGLTRGGEQWEAVRARKFPVVGDGGGVWSFLHVADAAGATLAALERWTPGEVYNVCDDEPAAVREWLPALARTAGAPPPRHVPRWVGRLIGAHVVALMCEIRGSSNAKAKRQLDWAPAWPSWREGFAALDGEGERVATARR</sequence>
<gene>
    <name evidence="3" type="ordered locus">Cwoe_4749</name>
</gene>
<dbReference type="InterPro" id="IPR051783">
    <property type="entry name" value="NAD(P)-dependent_oxidoreduct"/>
</dbReference>
<evidence type="ECO:0000256" key="1">
    <source>
        <dbReference type="SAM" id="MobiDB-lite"/>
    </source>
</evidence>